<dbReference type="EMBL" id="JBJXBP010000003">
    <property type="protein sequence ID" value="KAL3839715.1"/>
    <property type="molecule type" value="Genomic_DNA"/>
</dbReference>
<protein>
    <submittedName>
        <fullName evidence="1">Uncharacterized protein</fullName>
    </submittedName>
</protein>
<organism evidence="1 2">
    <name type="scientific">Penstemon smallii</name>
    <dbReference type="NCBI Taxonomy" id="265156"/>
    <lineage>
        <taxon>Eukaryota</taxon>
        <taxon>Viridiplantae</taxon>
        <taxon>Streptophyta</taxon>
        <taxon>Embryophyta</taxon>
        <taxon>Tracheophyta</taxon>
        <taxon>Spermatophyta</taxon>
        <taxon>Magnoliopsida</taxon>
        <taxon>eudicotyledons</taxon>
        <taxon>Gunneridae</taxon>
        <taxon>Pentapetalae</taxon>
        <taxon>asterids</taxon>
        <taxon>lamiids</taxon>
        <taxon>Lamiales</taxon>
        <taxon>Plantaginaceae</taxon>
        <taxon>Cheloneae</taxon>
        <taxon>Penstemon</taxon>
    </lineage>
</organism>
<dbReference type="AlphaFoldDB" id="A0ABD3TSH0"/>
<accession>A0ABD3TSH0</accession>
<evidence type="ECO:0000313" key="1">
    <source>
        <dbReference type="EMBL" id="KAL3839715.1"/>
    </source>
</evidence>
<proteinExistence type="predicted"/>
<sequence length="66" mass="7507">MGAVPSRVEREREKGEVEERWWHRKGSGGAVAAEERGTGCGALEMKRKRVKIIKLLFFIFLLFSDG</sequence>
<evidence type="ECO:0000313" key="2">
    <source>
        <dbReference type="Proteomes" id="UP001634393"/>
    </source>
</evidence>
<keyword evidence="2" id="KW-1185">Reference proteome</keyword>
<name>A0ABD3TSH0_9LAMI</name>
<dbReference type="Proteomes" id="UP001634393">
    <property type="component" value="Unassembled WGS sequence"/>
</dbReference>
<comment type="caution">
    <text evidence="1">The sequence shown here is derived from an EMBL/GenBank/DDBJ whole genome shotgun (WGS) entry which is preliminary data.</text>
</comment>
<reference evidence="1 2" key="1">
    <citation type="submission" date="2024-12" db="EMBL/GenBank/DDBJ databases">
        <title>The unique morphological basis and parallel evolutionary history of personate flowers in Penstemon.</title>
        <authorList>
            <person name="Depatie T.H."/>
            <person name="Wessinger C.A."/>
        </authorList>
    </citation>
    <scope>NUCLEOTIDE SEQUENCE [LARGE SCALE GENOMIC DNA]</scope>
    <source>
        <strain evidence="1">WTNN_2</strain>
        <tissue evidence="1">Leaf</tissue>
    </source>
</reference>
<gene>
    <name evidence="1" type="ORF">ACJIZ3_024306</name>
</gene>